<feature type="domain" description="Methyl-accepting transducer" evidence="6">
    <location>
        <begin position="235"/>
        <end position="499"/>
    </location>
</feature>
<reference evidence="7 8" key="1">
    <citation type="submission" date="2017-07" db="EMBL/GenBank/DDBJ databases">
        <title>Leptospira spp. isolated from tropical soils.</title>
        <authorList>
            <person name="Thibeaux R."/>
            <person name="Iraola G."/>
            <person name="Ferres I."/>
            <person name="Bierque E."/>
            <person name="Girault D."/>
            <person name="Soupe-Gilbert M.-E."/>
            <person name="Picardeau M."/>
            <person name="Goarant C."/>
        </authorList>
    </citation>
    <scope>NUCLEOTIDE SEQUENCE [LARGE SCALE GENOMIC DNA]</scope>
    <source>
        <strain evidence="7 8">FH4-C-A2</strain>
    </source>
</reference>
<dbReference type="InterPro" id="IPR051310">
    <property type="entry name" value="MCP_chemotaxis"/>
</dbReference>
<keyword evidence="8" id="KW-1185">Reference proteome</keyword>
<dbReference type="OrthoDB" id="354666at2"/>
<feature type="transmembrane region" description="Helical" evidence="5">
    <location>
        <begin position="87"/>
        <end position="109"/>
    </location>
</feature>
<feature type="transmembrane region" description="Helical" evidence="5">
    <location>
        <begin position="55"/>
        <end position="75"/>
    </location>
</feature>
<evidence type="ECO:0000256" key="5">
    <source>
        <dbReference type="SAM" id="Phobius"/>
    </source>
</evidence>
<feature type="transmembrane region" description="Helical" evidence="5">
    <location>
        <begin position="140"/>
        <end position="159"/>
    </location>
</feature>
<evidence type="ECO:0000256" key="1">
    <source>
        <dbReference type="ARBA" id="ARBA00022500"/>
    </source>
</evidence>
<organism evidence="7 8">
    <name type="scientific">Leptospira saintgironsiae</name>
    <dbReference type="NCBI Taxonomy" id="2023183"/>
    <lineage>
        <taxon>Bacteria</taxon>
        <taxon>Pseudomonadati</taxon>
        <taxon>Spirochaetota</taxon>
        <taxon>Spirochaetia</taxon>
        <taxon>Leptospirales</taxon>
        <taxon>Leptospiraceae</taxon>
        <taxon>Leptospira</taxon>
    </lineage>
</organism>
<comment type="similarity">
    <text evidence="2">Belongs to the methyl-accepting chemotaxis (MCP) protein family.</text>
</comment>
<keyword evidence="1" id="KW-0145">Chemotaxis</keyword>
<dbReference type="GO" id="GO:0006935">
    <property type="term" value="P:chemotaxis"/>
    <property type="evidence" value="ECO:0007669"/>
    <property type="project" value="UniProtKB-KW"/>
</dbReference>
<keyword evidence="5" id="KW-1133">Transmembrane helix</keyword>
<feature type="coiled-coil region" evidence="4">
    <location>
        <begin position="488"/>
        <end position="522"/>
    </location>
</feature>
<evidence type="ECO:0000256" key="4">
    <source>
        <dbReference type="SAM" id="Coils"/>
    </source>
</evidence>
<evidence type="ECO:0000256" key="2">
    <source>
        <dbReference type="ARBA" id="ARBA00029447"/>
    </source>
</evidence>
<dbReference type="AlphaFoldDB" id="A0A2M9YFX9"/>
<name>A0A2M9YFX9_9LEPT</name>
<evidence type="ECO:0000259" key="6">
    <source>
        <dbReference type="PROSITE" id="PS50111"/>
    </source>
</evidence>
<evidence type="ECO:0000256" key="3">
    <source>
        <dbReference type="PROSITE-ProRule" id="PRU00284"/>
    </source>
</evidence>
<proteinExistence type="inferred from homology"/>
<dbReference type="GO" id="GO:0005886">
    <property type="term" value="C:plasma membrane"/>
    <property type="evidence" value="ECO:0007669"/>
    <property type="project" value="TreeGrafter"/>
</dbReference>
<dbReference type="GO" id="GO:0004888">
    <property type="term" value="F:transmembrane signaling receptor activity"/>
    <property type="evidence" value="ECO:0007669"/>
    <property type="project" value="TreeGrafter"/>
</dbReference>
<accession>A0A2M9YFX9</accession>
<gene>
    <name evidence="7" type="ORF">CH362_01355</name>
</gene>
<keyword evidence="5" id="KW-0472">Membrane</keyword>
<dbReference type="SMART" id="SM00283">
    <property type="entry name" value="MA"/>
    <property type="match status" value="1"/>
</dbReference>
<evidence type="ECO:0000313" key="8">
    <source>
        <dbReference type="Proteomes" id="UP000231926"/>
    </source>
</evidence>
<dbReference type="GO" id="GO:0007165">
    <property type="term" value="P:signal transduction"/>
    <property type="evidence" value="ECO:0007669"/>
    <property type="project" value="UniProtKB-KW"/>
</dbReference>
<keyword evidence="5" id="KW-0812">Transmembrane</keyword>
<dbReference type="Gene3D" id="1.10.287.950">
    <property type="entry name" value="Methyl-accepting chemotaxis protein"/>
    <property type="match status" value="1"/>
</dbReference>
<dbReference type="PANTHER" id="PTHR43531:SF11">
    <property type="entry name" value="METHYL-ACCEPTING CHEMOTAXIS PROTEIN 3"/>
    <property type="match status" value="1"/>
</dbReference>
<dbReference type="PROSITE" id="PS50111">
    <property type="entry name" value="CHEMOTAXIS_TRANSDUC_2"/>
    <property type="match status" value="1"/>
</dbReference>
<feature type="transmembrane region" description="Helical" evidence="5">
    <location>
        <begin position="115"/>
        <end position="133"/>
    </location>
</feature>
<protein>
    <submittedName>
        <fullName evidence="7">Chemotaxis protein</fullName>
    </submittedName>
</protein>
<dbReference type="Pfam" id="PF00015">
    <property type="entry name" value="MCPsignal"/>
    <property type="match status" value="1"/>
</dbReference>
<dbReference type="Proteomes" id="UP000231926">
    <property type="component" value="Unassembled WGS sequence"/>
</dbReference>
<sequence length="535" mass="58431">MMNSMVNSAISKESSIAKIWTNGAIVINRIRLGLVVLFILTLIGVSKTNHPTQVIAHSVGTGLMALYCIFEFFLARGGKVGIRFQKTLVILDVIILSAIMAADCSIGAIVARDTLANMILFFIYFYIMIYSSLLGEKKFVLLIGLLTAIGVAIALYVGWKSGLILTENASKAKDPDTLIFSVQIVKIGFMITASVILYQLMRLFENLTAEGSRLFGESQVFLTQIKNNQNIIRNSAENLETSIKEFAGYIARTGEKMESQAAALEEVNAVLEELSASSINNTQSIETQNEGISGLASNSQKLGGIIGDITEYSETLSVFAEENKADMENVTIAAEKTNSYLADIANSFNKVDEINQIMGEIADKTNLLALNASIEAARAGVAGRGFAVVANEVSKLADFTSENAKSISSIVKQSQSFINEAKVASAETGDLTEKQKFKLIQTTDRIVQMNELYKEQKFILKSFLNELDTIKSASTDILESTKEQTLGQNELMKTMSQLEKDINEISEESTKLNTEIDKINSQASELRVLSGHSSE</sequence>
<feature type="transmembrane region" description="Helical" evidence="5">
    <location>
        <begin position="20"/>
        <end position="43"/>
    </location>
</feature>
<feature type="transmembrane region" description="Helical" evidence="5">
    <location>
        <begin position="179"/>
        <end position="198"/>
    </location>
</feature>
<dbReference type="InterPro" id="IPR004089">
    <property type="entry name" value="MCPsignal_dom"/>
</dbReference>
<keyword evidence="3" id="KW-0807">Transducer</keyword>
<comment type="caution">
    <text evidence="7">The sequence shown here is derived from an EMBL/GenBank/DDBJ whole genome shotgun (WGS) entry which is preliminary data.</text>
</comment>
<dbReference type="PANTHER" id="PTHR43531">
    <property type="entry name" value="PROTEIN ICFG"/>
    <property type="match status" value="1"/>
</dbReference>
<dbReference type="EMBL" id="NPDR01000001">
    <property type="protein sequence ID" value="PJZ50451.1"/>
    <property type="molecule type" value="Genomic_DNA"/>
</dbReference>
<evidence type="ECO:0000313" key="7">
    <source>
        <dbReference type="EMBL" id="PJZ50451.1"/>
    </source>
</evidence>
<keyword evidence="4" id="KW-0175">Coiled coil</keyword>
<dbReference type="SUPFAM" id="SSF58104">
    <property type="entry name" value="Methyl-accepting chemotaxis protein (MCP) signaling domain"/>
    <property type="match status" value="1"/>
</dbReference>